<feature type="region of interest" description="Disordered" evidence="5">
    <location>
        <begin position="219"/>
        <end position="259"/>
    </location>
</feature>
<dbReference type="InterPro" id="IPR036549">
    <property type="entry name" value="CX6/COA6-like_sf"/>
</dbReference>
<gene>
    <name evidence="6" type="ORF">HRG_05059</name>
</gene>
<dbReference type="InterPro" id="IPR048280">
    <property type="entry name" value="COX6B-like"/>
</dbReference>
<reference evidence="6" key="1">
    <citation type="submission" date="2021-09" db="EMBL/GenBank/DDBJ databases">
        <title>A high-quality genome of the endoparasitic fungus Hirsutella rhossiliensis with a comparison of Hirsutella genomes reveals transposable elements contributing to genome size variation.</title>
        <authorList>
            <person name="Lin R."/>
            <person name="Jiao Y."/>
            <person name="Sun X."/>
            <person name="Ling J."/>
            <person name="Xie B."/>
            <person name="Cheng X."/>
        </authorList>
    </citation>
    <scope>NUCLEOTIDE SEQUENCE</scope>
    <source>
        <strain evidence="6">HR02</strain>
    </source>
</reference>
<comment type="similarity">
    <text evidence="2">Belongs to the cytochrome c oxidase subunit 6B family.</text>
</comment>
<dbReference type="SUPFAM" id="SSF101447">
    <property type="entry name" value="Formin homology 2 domain (FH2 domain)"/>
    <property type="match status" value="1"/>
</dbReference>
<dbReference type="Pfam" id="PF02297">
    <property type="entry name" value="COX6B"/>
    <property type="match status" value="1"/>
</dbReference>
<dbReference type="GO" id="GO:0033617">
    <property type="term" value="P:mitochondrial respiratory chain complex IV assembly"/>
    <property type="evidence" value="ECO:0007669"/>
    <property type="project" value="TreeGrafter"/>
</dbReference>
<sequence>MPSTEYLGPAQGGGDGARTCTWEAVGSQQRDLNQARTVIAGGRQLASAHRPGRSAVKSTRPVLCFDLASPLPLLPEPGQPSSSAHPSPLQPSIVKQPPNRDRLLQGADCTATPKWAGGSGGPFPPPPPPPPPPPRADAIRSGAAIPTRAERQQCWAARDAYFACLDAHDILDATRDPAAARRACPRESDVFERDCAAAWVTHFKQWRVADAQKRRRLDELRRQGAHEMTVQTSFAPEAASKPASSKDDIQNMLHRKRSA</sequence>
<comment type="subcellular location">
    <subcellularLocation>
        <location evidence="1">Mitochondrion</location>
    </subcellularLocation>
</comment>
<evidence type="ECO:0000256" key="3">
    <source>
        <dbReference type="ARBA" id="ARBA00023128"/>
    </source>
</evidence>
<dbReference type="InterPro" id="IPR048281">
    <property type="entry name" value="COA6_fun"/>
</dbReference>
<evidence type="ECO:0000256" key="1">
    <source>
        <dbReference type="ARBA" id="ARBA00004173"/>
    </source>
</evidence>
<proteinExistence type="inferred from homology"/>
<protein>
    <submittedName>
        <fullName evidence="6">Cytochrome oxidase c subunit VIb domain-containing protein</fullName>
    </submittedName>
</protein>
<keyword evidence="3" id="KW-0496">Mitochondrion</keyword>
<dbReference type="PANTHER" id="PTHR47677:SF1">
    <property type="entry name" value="CYTOCHROME C OXIDASE ASSEMBLY FACTOR 6"/>
    <property type="match status" value="1"/>
</dbReference>
<dbReference type="OrthoDB" id="5545577at2759"/>
<feature type="region of interest" description="Disordered" evidence="5">
    <location>
        <begin position="74"/>
        <end position="139"/>
    </location>
</feature>
<dbReference type="SUPFAM" id="SSF47694">
    <property type="entry name" value="Cytochrome c oxidase subunit h"/>
    <property type="match status" value="1"/>
</dbReference>
<dbReference type="AlphaFoldDB" id="A0A9P8N2A8"/>
<name>A0A9P8N2A8_9HYPO</name>
<evidence type="ECO:0000256" key="4">
    <source>
        <dbReference type="ARBA" id="ARBA00023157"/>
    </source>
</evidence>
<dbReference type="EMBL" id="JAIZPD010000004">
    <property type="protein sequence ID" value="KAH0964631.1"/>
    <property type="molecule type" value="Genomic_DNA"/>
</dbReference>
<accession>A0A9P8N2A8</accession>
<organism evidence="6 7">
    <name type="scientific">Hirsutella rhossiliensis</name>
    <dbReference type="NCBI Taxonomy" id="111463"/>
    <lineage>
        <taxon>Eukaryota</taxon>
        <taxon>Fungi</taxon>
        <taxon>Dikarya</taxon>
        <taxon>Ascomycota</taxon>
        <taxon>Pezizomycotina</taxon>
        <taxon>Sordariomycetes</taxon>
        <taxon>Hypocreomycetidae</taxon>
        <taxon>Hypocreales</taxon>
        <taxon>Ophiocordycipitaceae</taxon>
        <taxon>Hirsutella</taxon>
    </lineage>
</organism>
<evidence type="ECO:0000256" key="2">
    <source>
        <dbReference type="ARBA" id="ARBA00006425"/>
    </source>
</evidence>
<evidence type="ECO:0000256" key="5">
    <source>
        <dbReference type="SAM" id="MobiDB-lite"/>
    </source>
</evidence>
<evidence type="ECO:0000313" key="6">
    <source>
        <dbReference type="EMBL" id="KAH0964631.1"/>
    </source>
</evidence>
<feature type="compositionally biased region" description="Pro residues" evidence="5">
    <location>
        <begin position="122"/>
        <end position="135"/>
    </location>
</feature>
<dbReference type="Proteomes" id="UP000824596">
    <property type="component" value="Unassembled WGS sequence"/>
</dbReference>
<feature type="compositionally biased region" description="Low complexity" evidence="5">
    <location>
        <begin position="233"/>
        <end position="243"/>
    </location>
</feature>
<comment type="caution">
    <text evidence="6">The sequence shown here is derived from an EMBL/GenBank/DDBJ whole genome shotgun (WGS) entry which is preliminary data.</text>
</comment>
<evidence type="ECO:0000313" key="7">
    <source>
        <dbReference type="Proteomes" id="UP000824596"/>
    </source>
</evidence>
<dbReference type="GeneID" id="68354188"/>
<dbReference type="PANTHER" id="PTHR47677">
    <property type="entry name" value="CYTOCHROME C OXIDASE ASSEMBLY FACTOR 6"/>
    <property type="match status" value="1"/>
</dbReference>
<keyword evidence="7" id="KW-1185">Reference proteome</keyword>
<dbReference type="RefSeq" id="XP_044722144.1">
    <property type="nucleotide sequence ID" value="XM_044863530.1"/>
</dbReference>
<dbReference type="Gene3D" id="1.10.10.140">
    <property type="entry name" value="Cytochrome c oxidase, subunit VIb"/>
    <property type="match status" value="1"/>
</dbReference>
<keyword evidence="4" id="KW-1015">Disulfide bond</keyword>
<dbReference type="GO" id="GO:0005758">
    <property type="term" value="C:mitochondrial intermembrane space"/>
    <property type="evidence" value="ECO:0007669"/>
    <property type="project" value="TreeGrafter"/>
</dbReference>